<feature type="region of interest" description="Disordered" evidence="1">
    <location>
        <begin position="188"/>
        <end position="362"/>
    </location>
</feature>
<feature type="transmembrane region" description="Helical" evidence="2">
    <location>
        <begin position="910"/>
        <end position="931"/>
    </location>
</feature>
<reference evidence="3" key="1">
    <citation type="submission" date="2022-07" db="EMBL/GenBank/DDBJ databases">
        <title>Genome Sequence of Physisporinus lineatus.</title>
        <authorList>
            <person name="Buettner E."/>
        </authorList>
    </citation>
    <scope>NUCLEOTIDE SEQUENCE</scope>
    <source>
        <strain evidence="3">VT162</strain>
    </source>
</reference>
<organism evidence="3 4">
    <name type="scientific">Meripilus lineatus</name>
    <dbReference type="NCBI Taxonomy" id="2056292"/>
    <lineage>
        <taxon>Eukaryota</taxon>
        <taxon>Fungi</taxon>
        <taxon>Dikarya</taxon>
        <taxon>Basidiomycota</taxon>
        <taxon>Agaricomycotina</taxon>
        <taxon>Agaricomycetes</taxon>
        <taxon>Polyporales</taxon>
        <taxon>Meripilaceae</taxon>
        <taxon>Meripilus</taxon>
    </lineage>
</organism>
<gene>
    <name evidence="3" type="ORF">NLI96_g6659</name>
</gene>
<dbReference type="EMBL" id="JANAWD010000251">
    <property type="protein sequence ID" value="KAJ3482905.1"/>
    <property type="molecule type" value="Genomic_DNA"/>
</dbReference>
<feature type="transmembrane region" description="Helical" evidence="2">
    <location>
        <begin position="818"/>
        <end position="839"/>
    </location>
</feature>
<keyword evidence="4" id="KW-1185">Reference proteome</keyword>
<proteinExistence type="predicted"/>
<evidence type="ECO:0000313" key="3">
    <source>
        <dbReference type="EMBL" id="KAJ3482905.1"/>
    </source>
</evidence>
<dbReference type="AlphaFoldDB" id="A0AAD5YFQ2"/>
<keyword evidence="2" id="KW-1133">Transmembrane helix</keyword>
<feature type="compositionally biased region" description="Polar residues" evidence="1">
    <location>
        <begin position="68"/>
        <end position="80"/>
    </location>
</feature>
<comment type="caution">
    <text evidence="3">The sequence shown here is derived from an EMBL/GenBank/DDBJ whole genome shotgun (WGS) entry which is preliminary data.</text>
</comment>
<name>A0AAD5YFQ2_9APHY</name>
<evidence type="ECO:0000256" key="1">
    <source>
        <dbReference type="SAM" id="MobiDB-lite"/>
    </source>
</evidence>
<feature type="transmembrane region" description="Helical" evidence="2">
    <location>
        <begin position="865"/>
        <end position="890"/>
    </location>
</feature>
<evidence type="ECO:0000313" key="4">
    <source>
        <dbReference type="Proteomes" id="UP001212997"/>
    </source>
</evidence>
<protein>
    <submittedName>
        <fullName evidence="3">Uncharacterized protein</fullName>
    </submittedName>
</protein>
<sequence>MADSNPGGSPPKQSSSPAKSMRSRVGSVLRRSSVLNAMRPPSPFRSQSSRSLKADAAAQDAAKRPRSGSASEAGSRDSTPLNPPAQAHVGPSPLAKEAMPTPQPSPAPPQLPLQPETEPLASTSSPLVPQAEPVPIAPPTSTEPVAPDVETEAPSKPVLEPINPQPVVESPPAEVFVASPETIHQEAPASIASLPQQSTPEIKPTTLPERRADTFAWGDDLPSLTKKPSTSSIPPRVPTPEPEAEPVIEVAHTESPRPAEAPLAPETSSLEEVANASTLSPKRSSSSLAQEPLAASPQSTPPDLSRKGSKSSLASSYGQVLISAPGRRVSVSVDPSLSHLHDSRRGRSRGSSVRVSIDDNNLDPFADPPGTILPTRHVLSPIMSAVEPPPSAAGLPSSFPFGRRVETPEVSPSPVPMSLPEPMHVDPPAAVEVVERSVQAEPESEVSSYHQETPTPIVMPLPPAMTLIGASRERLPLLPRNAEPSTSKSPAPPPNGSNVSIGFPVPQRAWPVAGQQPRHVGEWTEYILPDSTFYYHHSEHRVTTDIDLRAPKKLEAVNDFLDRKNPPELSQAPPGWEVWLRDNGKTRFDFVPARNWVNHQAKVLTFDAPPQSSEELLNVSDDDRLDMEYRYWAYLEGHPAHTPLPSNAHTEALDALTWSYTDCILPSQQHASPPFAPQECQELMNLLKSFEKEAQAGSTLVHTRVVARVLLRVVEWRQHYFRPNRALPHDASKKPLRTERRMPFRRFFLDIIMGLFCLGIPYLFMERSQHHRLDEESGLRSSGPVLMIGGCACLVAAVILSASVTFLTLPGLDDMARLAGFIAILFSASSMVSSVFALFRYKADVERTVVYVGGEGLMVMSRRSIVMSLPLVFLAWGIAAFITGITLYSFRGATLTSREVIRQPFVDHTPWVTVGTMGGLAGVMLMTALLARR</sequence>
<feature type="region of interest" description="Disordered" evidence="1">
    <location>
        <begin position="479"/>
        <end position="503"/>
    </location>
</feature>
<evidence type="ECO:0000256" key="2">
    <source>
        <dbReference type="SAM" id="Phobius"/>
    </source>
</evidence>
<feature type="compositionally biased region" description="Pro residues" evidence="1">
    <location>
        <begin position="101"/>
        <end position="112"/>
    </location>
</feature>
<keyword evidence="2" id="KW-0472">Membrane</keyword>
<keyword evidence="2" id="KW-0812">Transmembrane</keyword>
<feature type="transmembrane region" description="Helical" evidence="2">
    <location>
        <begin position="785"/>
        <end position="806"/>
    </location>
</feature>
<accession>A0AAD5YFQ2</accession>
<dbReference type="Proteomes" id="UP001212997">
    <property type="component" value="Unassembled WGS sequence"/>
</dbReference>
<feature type="compositionally biased region" description="Low complexity" evidence="1">
    <location>
        <begin position="1"/>
        <end position="35"/>
    </location>
</feature>
<feature type="compositionally biased region" description="Low complexity" evidence="1">
    <location>
        <begin position="44"/>
        <end position="60"/>
    </location>
</feature>
<feature type="compositionally biased region" description="Low complexity" evidence="1">
    <location>
        <begin position="277"/>
        <end position="287"/>
    </location>
</feature>
<feature type="region of interest" description="Disordered" evidence="1">
    <location>
        <begin position="1"/>
        <end position="169"/>
    </location>
</feature>
<feature type="transmembrane region" description="Helical" evidence="2">
    <location>
        <begin position="747"/>
        <end position="764"/>
    </location>
</feature>